<keyword evidence="9" id="KW-0723">Serine/threonine-protein kinase</keyword>
<evidence type="ECO:0000256" key="10">
    <source>
        <dbReference type="ARBA" id="ARBA00022553"/>
    </source>
</evidence>
<dbReference type="GO" id="GO:0008270">
    <property type="term" value="F:zinc ion binding"/>
    <property type="evidence" value="ECO:0007669"/>
    <property type="project" value="UniProtKB-KW"/>
</dbReference>
<dbReference type="InterPro" id="IPR050839">
    <property type="entry name" value="Rho-assoc_Ser/Thr_Kinase"/>
</dbReference>
<evidence type="ECO:0000256" key="16">
    <source>
        <dbReference type="ARBA" id="ARBA00022833"/>
    </source>
</evidence>
<accession>A0A9R1SXM6</accession>
<dbReference type="GO" id="GO:0005856">
    <property type="term" value="C:cytoskeleton"/>
    <property type="evidence" value="ECO:0007669"/>
    <property type="project" value="UniProtKB-SubCell"/>
</dbReference>
<keyword evidence="14" id="KW-0863">Zinc-finger</keyword>
<gene>
    <name evidence="37" type="primary">Rock2_0</name>
    <name evidence="38" type="synonym">Rock2_1</name>
    <name evidence="40 41" type="synonym">Rok</name>
    <name evidence="38" type="ORF">g.16618</name>
    <name evidence="37" type="ORF">g.16625</name>
</gene>
<dbReference type="InterPro" id="IPR001849">
    <property type="entry name" value="PH_domain"/>
</dbReference>
<dbReference type="InterPro" id="IPR015008">
    <property type="entry name" value="ROCK_Rho-bd_dom"/>
</dbReference>
<evidence type="ECO:0000256" key="9">
    <source>
        <dbReference type="ARBA" id="ARBA00022527"/>
    </source>
</evidence>
<dbReference type="PANTHER" id="PTHR22988:SF73">
    <property type="entry name" value="RHO-ASSOCIATED PROTEIN KINASE"/>
    <property type="match status" value="1"/>
</dbReference>
<dbReference type="SUPFAM" id="SSF50729">
    <property type="entry name" value="PH domain-like"/>
    <property type="match status" value="1"/>
</dbReference>
<comment type="cofactor">
    <cofactor evidence="1">
        <name>Mg(2+)</name>
        <dbReference type="ChEBI" id="CHEBI:18420"/>
    </cofactor>
</comment>
<dbReference type="Pfam" id="PF00069">
    <property type="entry name" value="Pkinase"/>
    <property type="match status" value="1"/>
</dbReference>
<feature type="domain" description="AGC-kinase C-terminal" evidence="35">
    <location>
        <begin position="341"/>
        <end position="411"/>
    </location>
</feature>
<keyword evidence="18" id="KW-0460">Magnesium</keyword>
<accession>A0A0C9QM01</accession>
<evidence type="ECO:0000313" key="37">
    <source>
        <dbReference type="EMBL" id="JAG71429.1"/>
    </source>
</evidence>
<dbReference type="GO" id="GO:1901888">
    <property type="term" value="P:regulation of cell junction assembly"/>
    <property type="evidence" value="ECO:0007669"/>
    <property type="project" value="TreeGrafter"/>
</dbReference>
<organism evidence="37">
    <name type="scientific">Fopius arisanus</name>
    <dbReference type="NCBI Taxonomy" id="64838"/>
    <lineage>
        <taxon>Eukaryota</taxon>
        <taxon>Metazoa</taxon>
        <taxon>Ecdysozoa</taxon>
        <taxon>Arthropoda</taxon>
        <taxon>Hexapoda</taxon>
        <taxon>Insecta</taxon>
        <taxon>Pterygota</taxon>
        <taxon>Neoptera</taxon>
        <taxon>Endopterygota</taxon>
        <taxon>Hymenoptera</taxon>
        <taxon>Apocrita</taxon>
        <taxon>Ichneumonoidea</taxon>
        <taxon>Braconidae</taxon>
        <taxon>Opiinae</taxon>
        <taxon>Fopius</taxon>
    </lineage>
</organism>
<comment type="function">
    <text evidence="24">Negatively regulates mel-11 to relieve the inhibition of mlc-4, allowing contraction of the circumferentially oriented microfilaments in epidermal cells and thereby regulating myosin II contractility during spermathecal contraction, cleavage furrow contraction in early embryos, and embryonic elongation and morphogenesis. Required for P-cell migration. May also play a role in oocyte cellularization.</text>
</comment>
<keyword evidence="19 29" id="KW-0175">Coiled coil</keyword>
<comment type="subcellular location">
    <subcellularLocation>
        <location evidence="2">Cell membrane</location>
    </subcellularLocation>
    <subcellularLocation>
        <location evidence="4">Cleavage furrow</location>
    </subcellularLocation>
    <subcellularLocation>
        <location evidence="3">Cytoplasm</location>
        <location evidence="3">Cytoskeleton</location>
    </subcellularLocation>
</comment>
<evidence type="ECO:0000256" key="18">
    <source>
        <dbReference type="ARBA" id="ARBA00022842"/>
    </source>
</evidence>
<dbReference type="SUPFAM" id="SSF103652">
    <property type="entry name" value="G protein-binding domain"/>
    <property type="match status" value="1"/>
</dbReference>
<evidence type="ECO:0000256" key="30">
    <source>
        <dbReference type="PROSITE-ProRule" id="PRU10141"/>
    </source>
</evidence>
<evidence type="ECO:0000313" key="41">
    <source>
        <dbReference type="RefSeq" id="XP_011299051.1"/>
    </source>
</evidence>
<dbReference type="SUPFAM" id="SSF57889">
    <property type="entry name" value="Cysteine-rich domain"/>
    <property type="match status" value="1"/>
</dbReference>
<dbReference type="InterPro" id="IPR017892">
    <property type="entry name" value="Pkinase_C"/>
</dbReference>
<dbReference type="GeneID" id="105264105"/>
<protein>
    <recommendedName>
        <fullName evidence="26">Rho-associated protein kinase let-502</fullName>
        <ecNumber evidence="6">2.7.11.1</ecNumber>
    </recommendedName>
    <alternativeName>
        <fullName evidence="27">Lethal protein 502</fullName>
    </alternativeName>
    <alternativeName>
        <fullName evidence="28">Rho-binding kinase let-502</fullName>
    </alternativeName>
</protein>
<dbReference type="FunFam" id="2.30.29.30:FF:000308">
    <property type="entry name" value="Rho-associated protein kinase 1"/>
    <property type="match status" value="1"/>
</dbReference>
<dbReference type="SMART" id="SM00220">
    <property type="entry name" value="S_TKc"/>
    <property type="match status" value="1"/>
</dbReference>
<keyword evidence="8" id="KW-0963">Cytoplasm</keyword>
<evidence type="ECO:0000313" key="40">
    <source>
        <dbReference type="RefSeq" id="XP_011299050.1"/>
    </source>
</evidence>
<feature type="domain" description="Protein kinase" evidence="33">
    <location>
        <begin position="78"/>
        <end position="340"/>
    </location>
</feature>
<dbReference type="PANTHER" id="PTHR22988">
    <property type="entry name" value="MYOTONIC DYSTROPHY S/T KINASE-RELATED"/>
    <property type="match status" value="1"/>
</dbReference>
<keyword evidence="11" id="KW-0808">Transferase</keyword>
<comment type="catalytic activity">
    <reaction evidence="23">
        <text>L-seryl-[protein] + ATP = O-phospho-L-seryl-[protein] + ADP + H(+)</text>
        <dbReference type="Rhea" id="RHEA:17989"/>
        <dbReference type="Rhea" id="RHEA-COMP:9863"/>
        <dbReference type="Rhea" id="RHEA-COMP:11604"/>
        <dbReference type="ChEBI" id="CHEBI:15378"/>
        <dbReference type="ChEBI" id="CHEBI:29999"/>
        <dbReference type="ChEBI" id="CHEBI:30616"/>
        <dbReference type="ChEBI" id="CHEBI:83421"/>
        <dbReference type="ChEBI" id="CHEBI:456216"/>
        <dbReference type="EC" id="2.7.11.1"/>
    </reaction>
</comment>
<keyword evidence="21" id="KW-0206">Cytoskeleton</keyword>
<dbReference type="CDD" id="cd20813">
    <property type="entry name" value="C1_ROCK"/>
    <property type="match status" value="1"/>
</dbReference>
<evidence type="ECO:0000256" key="28">
    <source>
        <dbReference type="ARBA" id="ARBA00082807"/>
    </source>
</evidence>
<evidence type="ECO:0000256" key="1">
    <source>
        <dbReference type="ARBA" id="ARBA00001946"/>
    </source>
</evidence>
<dbReference type="GO" id="GO:0005737">
    <property type="term" value="C:cytoplasm"/>
    <property type="evidence" value="ECO:0007669"/>
    <property type="project" value="TreeGrafter"/>
</dbReference>
<dbReference type="PROSITE" id="PS51285">
    <property type="entry name" value="AGC_KINASE_CTER"/>
    <property type="match status" value="1"/>
</dbReference>
<dbReference type="SUPFAM" id="SSF56112">
    <property type="entry name" value="Protein kinase-like (PK-like)"/>
    <property type="match status" value="1"/>
</dbReference>
<evidence type="ECO:0000259" key="36">
    <source>
        <dbReference type="PROSITE" id="PS51859"/>
    </source>
</evidence>
<dbReference type="InterPro" id="IPR046349">
    <property type="entry name" value="C1-like_sf"/>
</dbReference>
<dbReference type="EC" id="2.7.11.1" evidence="6"/>
<dbReference type="PROSITE" id="PS51859">
    <property type="entry name" value="RHO_BD"/>
    <property type="match status" value="1"/>
</dbReference>
<dbReference type="PROSITE" id="PS50081">
    <property type="entry name" value="ZF_DAG_PE_2"/>
    <property type="match status" value="1"/>
</dbReference>
<dbReference type="FunFam" id="1.10.510.10:FF:000047">
    <property type="entry name" value="Rho-associated protein kinase 1"/>
    <property type="match status" value="1"/>
</dbReference>
<dbReference type="PROSITE" id="PS00107">
    <property type="entry name" value="PROTEIN_KINASE_ATP"/>
    <property type="match status" value="1"/>
</dbReference>
<dbReference type="KEGG" id="fas:105264105"/>
<comment type="catalytic activity">
    <reaction evidence="22">
        <text>L-threonyl-[protein] + ATP = O-phospho-L-threonyl-[protein] + ADP + H(+)</text>
        <dbReference type="Rhea" id="RHEA:46608"/>
        <dbReference type="Rhea" id="RHEA-COMP:11060"/>
        <dbReference type="Rhea" id="RHEA-COMP:11605"/>
        <dbReference type="ChEBI" id="CHEBI:15378"/>
        <dbReference type="ChEBI" id="CHEBI:30013"/>
        <dbReference type="ChEBI" id="CHEBI:30616"/>
        <dbReference type="ChEBI" id="CHEBI:61977"/>
        <dbReference type="ChEBI" id="CHEBI:456216"/>
        <dbReference type="EC" id="2.7.11.1"/>
    </reaction>
</comment>
<reference evidence="40 41" key="2">
    <citation type="submission" date="2025-04" db="UniProtKB">
        <authorList>
            <consortium name="RefSeq"/>
        </authorList>
    </citation>
    <scope>IDENTIFICATION</scope>
    <source>
        <strain evidence="40 41">USDA-PBARC FA_bdor</strain>
        <tissue evidence="40 41">Whole organism</tissue>
    </source>
</reference>
<feature type="compositionally biased region" description="Acidic residues" evidence="31">
    <location>
        <begin position="362"/>
        <end position="380"/>
    </location>
</feature>
<dbReference type="InterPro" id="IPR000961">
    <property type="entry name" value="AGC-kinase_C"/>
</dbReference>
<dbReference type="CDD" id="cd01242">
    <property type="entry name" value="PH_ROCK"/>
    <property type="match status" value="1"/>
</dbReference>
<dbReference type="GO" id="GO:0072518">
    <property type="term" value="F:Rho-dependent protein serine/threonine kinase activity"/>
    <property type="evidence" value="ECO:0007669"/>
    <property type="project" value="TreeGrafter"/>
</dbReference>
<dbReference type="EMBL" id="GBYB01001665">
    <property type="protein sequence ID" value="JAG71432.1"/>
    <property type="molecule type" value="Transcribed_RNA"/>
</dbReference>
<evidence type="ECO:0000256" key="27">
    <source>
        <dbReference type="ARBA" id="ARBA00079005"/>
    </source>
</evidence>
<dbReference type="Pfam" id="PF25346">
    <property type="entry name" value="PH_MRCK"/>
    <property type="match status" value="1"/>
</dbReference>
<dbReference type="Gene3D" id="1.10.510.10">
    <property type="entry name" value="Transferase(Phosphotransferase) domain 1"/>
    <property type="match status" value="1"/>
</dbReference>
<dbReference type="Gene3D" id="1.20.5.730">
    <property type="entry name" value="Single helix bin"/>
    <property type="match status" value="1"/>
</dbReference>
<dbReference type="GO" id="GO:0032154">
    <property type="term" value="C:cleavage furrow"/>
    <property type="evidence" value="ECO:0007669"/>
    <property type="project" value="UniProtKB-SubCell"/>
</dbReference>
<dbReference type="OrthoDB" id="2156623at2759"/>
<dbReference type="Gene3D" id="3.30.60.20">
    <property type="match status" value="1"/>
</dbReference>
<feature type="region of interest" description="Disordered" evidence="31">
    <location>
        <begin position="1209"/>
        <end position="1236"/>
    </location>
</feature>
<feature type="domain" description="PH" evidence="32">
    <location>
        <begin position="1122"/>
        <end position="1328"/>
    </location>
</feature>
<dbReference type="Gene3D" id="2.30.29.30">
    <property type="entry name" value="Pleckstrin-homology domain (PH domain)/Phosphotyrosine-binding domain (PTB)"/>
    <property type="match status" value="1"/>
</dbReference>
<evidence type="ECO:0000256" key="19">
    <source>
        <dbReference type="ARBA" id="ARBA00023054"/>
    </source>
</evidence>
<dbReference type="Gene3D" id="3.30.200.20">
    <property type="entry name" value="Phosphorylase Kinase, domain 1"/>
    <property type="match status" value="1"/>
</dbReference>
<keyword evidence="39" id="KW-1185">Reference proteome</keyword>
<keyword evidence="13 30" id="KW-0547">Nucleotide-binding</keyword>
<dbReference type="InterPro" id="IPR000719">
    <property type="entry name" value="Prot_kinase_dom"/>
</dbReference>
<evidence type="ECO:0000313" key="38">
    <source>
        <dbReference type="EMBL" id="JAG71432.1"/>
    </source>
</evidence>
<evidence type="ECO:0000256" key="25">
    <source>
        <dbReference type="ARBA" id="ARBA00065158"/>
    </source>
</evidence>
<evidence type="ECO:0000256" key="20">
    <source>
        <dbReference type="ARBA" id="ARBA00023136"/>
    </source>
</evidence>
<feature type="domain" description="Phorbol-ester/DAG-type" evidence="34">
    <location>
        <begin position="1239"/>
        <end position="1294"/>
    </location>
</feature>
<dbReference type="GO" id="GO:0030866">
    <property type="term" value="P:cortical actin cytoskeleton organization"/>
    <property type="evidence" value="ECO:0007669"/>
    <property type="project" value="TreeGrafter"/>
</dbReference>
<dbReference type="SMART" id="SM00109">
    <property type="entry name" value="C1"/>
    <property type="match status" value="1"/>
</dbReference>
<dbReference type="InterPro" id="IPR011993">
    <property type="entry name" value="PH-like_dom_sf"/>
</dbReference>
<dbReference type="InterPro" id="IPR017441">
    <property type="entry name" value="Protein_kinase_ATP_BS"/>
</dbReference>
<dbReference type="Pfam" id="PF08912">
    <property type="entry name" value="Rho_Binding"/>
    <property type="match status" value="1"/>
</dbReference>
<dbReference type="RefSeq" id="XP_011299050.1">
    <property type="nucleotide sequence ID" value="XM_011300748.1"/>
</dbReference>
<dbReference type="CDD" id="cd22250">
    <property type="entry name" value="ROCK_SBD"/>
    <property type="match status" value="1"/>
</dbReference>
<dbReference type="PROSITE" id="PS50011">
    <property type="entry name" value="PROTEIN_KINASE_DOM"/>
    <property type="match status" value="1"/>
</dbReference>
<name>A0A0C9QM01_9HYME</name>
<dbReference type="EMBL" id="GBYB01001662">
    <property type="protein sequence ID" value="JAG71429.1"/>
    <property type="molecule type" value="Transcribed_RNA"/>
</dbReference>
<dbReference type="SMART" id="SM00133">
    <property type="entry name" value="S_TK_X"/>
    <property type="match status" value="1"/>
</dbReference>
<evidence type="ECO:0000256" key="22">
    <source>
        <dbReference type="ARBA" id="ARBA00047899"/>
    </source>
</evidence>
<evidence type="ECO:0000256" key="8">
    <source>
        <dbReference type="ARBA" id="ARBA00022490"/>
    </source>
</evidence>
<feature type="compositionally biased region" description="Basic and acidic residues" evidence="31">
    <location>
        <begin position="522"/>
        <end position="538"/>
    </location>
</feature>
<evidence type="ECO:0000259" key="33">
    <source>
        <dbReference type="PROSITE" id="PS50011"/>
    </source>
</evidence>
<evidence type="ECO:0000256" key="15">
    <source>
        <dbReference type="ARBA" id="ARBA00022777"/>
    </source>
</evidence>
<evidence type="ECO:0000256" key="26">
    <source>
        <dbReference type="ARBA" id="ARBA00068946"/>
    </source>
</evidence>
<evidence type="ECO:0000256" key="29">
    <source>
        <dbReference type="PROSITE-ProRule" id="PRU01206"/>
    </source>
</evidence>
<dbReference type="PROSITE" id="PS50003">
    <property type="entry name" value="PH_DOMAIN"/>
    <property type="match status" value="1"/>
</dbReference>
<evidence type="ECO:0000259" key="34">
    <source>
        <dbReference type="PROSITE" id="PS50081"/>
    </source>
</evidence>
<dbReference type="GO" id="GO:0007266">
    <property type="term" value="P:Rho protein signal transduction"/>
    <property type="evidence" value="ECO:0007669"/>
    <property type="project" value="UniProtKB-UniRule"/>
</dbReference>
<feature type="region of interest" description="Disordered" evidence="31">
    <location>
        <begin position="522"/>
        <end position="547"/>
    </location>
</feature>
<evidence type="ECO:0000313" key="39">
    <source>
        <dbReference type="Proteomes" id="UP000694866"/>
    </source>
</evidence>
<dbReference type="GO" id="GO:0048598">
    <property type="term" value="P:embryonic morphogenesis"/>
    <property type="evidence" value="ECO:0007669"/>
    <property type="project" value="TreeGrafter"/>
</dbReference>
<comment type="subunit">
    <text evidence="25">Interacts with rho-1.</text>
</comment>
<feature type="region of interest" description="Disordered" evidence="31">
    <location>
        <begin position="1012"/>
        <end position="1032"/>
    </location>
</feature>
<keyword evidence="15 40" id="KW-0418">Kinase</keyword>
<evidence type="ECO:0000256" key="5">
    <source>
        <dbReference type="ARBA" id="ARBA00009903"/>
    </source>
</evidence>
<evidence type="ECO:0000256" key="13">
    <source>
        <dbReference type="ARBA" id="ARBA00022741"/>
    </source>
</evidence>
<dbReference type="FunFam" id="3.30.200.20:FF:000072">
    <property type="entry name" value="Rho-associated protein kinase 2"/>
    <property type="match status" value="1"/>
</dbReference>
<evidence type="ECO:0000256" key="24">
    <source>
        <dbReference type="ARBA" id="ARBA00053856"/>
    </source>
</evidence>
<evidence type="ECO:0000256" key="31">
    <source>
        <dbReference type="SAM" id="MobiDB-lite"/>
    </source>
</evidence>
<evidence type="ECO:0000256" key="2">
    <source>
        <dbReference type="ARBA" id="ARBA00004236"/>
    </source>
</evidence>
<dbReference type="RefSeq" id="XP_011299051.1">
    <property type="nucleotide sequence ID" value="XM_011300749.1"/>
</dbReference>
<evidence type="ECO:0000256" key="7">
    <source>
        <dbReference type="ARBA" id="ARBA00022475"/>
    </source>
</evidence>
<keyword evidence="12" id="KW-0479">Metal-binding</keyword>
<evidence type="ECO:0000256" key="17">
    <source>
        <dbReference type="ARBA" id="ARBA00022840"/>
    </source>
</evidence>
<evidence type="ECO:0000256" key="3">
    <source>
        <dbReference type="ARBA" id="ARBA00004245"/>
    </source>
</evidence>
<dbReference type="InterPro" id="IPR008271">
    <property type="entry name" value="Ser/Thr_kinase_AS"/>
</dbReference>
<evidence type="ECO:0000256" key="6">
    <source>
        <dbReference type="ARBA" id="ARBA00012513"/>
    </source>
</evidence>
<evidence type="ECO:0000256" key="12">
    <source>
        <dbReference type="ARBA" id="ARBA00022723"/>
    </source>
</evidence>
<reference evidence="37" key="1">
    <citation type="submission" date="2015-01" db="EMBL/GenBank/DDBJ databases">
        <title>Transcriptome Assembly of Fopius arisanus.</title>
        <authorList>
            <person name="Geib S."/>
        </authorList>
    </citation>
    <scope>NUCLEOTIDE SEQUENCE</scope>
</reference>
<dbReference type="GO" id="GO:0031032">
    <property type="term" value="P:actomyosin structure organization"/>
    <property type="evidence" value="ECO:0007669"/>
    <property type="project" value="TreeGrafter"/>
</dbReference>
<evidence type="ECO:0000256" key="14">
    <source>
        <dbReference type="ARBA" id="ARBA00022771"/>
    </source>
</evidence>
<keyword evidence="17 30" id="KW-0067">ATP-binding</keyword>
<accession>A0A9R1TV38</accession>
<evidence type="ECO:0000256" key="4">
    <source>
        <dbReference type="ARBA" id="ARBA00004626"/>
    </source>
</evidence>
<proteinExistence type="inferred from homology"/>
<evidence type="ECO:0000259" key="32">
    <source>
        <dbReference type="PROSITE" id="PS50003"/>
    </source>
</evidence>
<dbReference type="Proteomes" id="UP000694866">
    <property type="component" value="Unplaced"/>
</dbReference>
<dbReference type="InterPro" id="IPR011009">
    <property type="entry name" value="Kinase-like_dom_sf"/>
</dbReference>
<evidence type="ECO:0000256" key="11">
    <source>
        <dbReference type="ARBA" id="ARBA00022679"/>
    </source>
</evidence>
<dbReference type="Pfam" id="PF00433">
    <property type="entry name" value="Pkinase_C"/>
    <property type="match status" value="1"/>
</dbReference>
<comment type="similarity">
    <text evidence="5">Belongs to the protein kinase superfamily. AGC Ser/Thr protein kinase family.</text>
</comment>
<keyword evidence="16" id="KW-0862">Zinc</keyword>
<evidence type="ECO:0000256" key="23">
    <source>
        <dbReference type="ARBA" id="ARBA00048679"/>
    </source>
</evidence>
<sequence>MDLIGDEDRRRRLRALEERIKDPRSVSNIDCLLDTVQALVADCEHPSVKRMKNIEAYTNRYDSVAQEICKMRMRTDDFTLIKVIGRGAFGEVQLVRHNSTQKVYAMKLLSKFEMIKRSDSAFFWEERDIMAHANSQWIVQLHFAFQDQKYLYMVMDYMPGGDLVNLMSNYDVPEKWAKFYCAEVVLALDAIHLMGFVHRDVKPDNMLLDKYGHLKLADFGTCMRMDTDGLVRSDTAVGTPDYISPEVLQSQGGEGVYGRECDWWSVGVFLYEMLVGDTPFYADSLVGTYSKIMDHRNSLHFPQEVDISHSAKSLICGFLTDRTNRLGRNGVEEIKTHPFFKNDQWTFDNLRECVPPVVPELSGDDDTSNFDDVDKEDTPEESFPVPKAFSGNHLPFIGFTYSGDYQLLINSSGKESVDGISGILDNHINNGGVTITSDDHKISQLESLLERERRQVETLEARHHALTSQMEAITRRESEVRGEAARADKELTILRHTYKEVQRRVEHETEARRKAENHLAELKKKFDEEQSRRQRDASNSHLNSERVLTLEKQIKEMQSKLERETESASRMRKQATEVTVARQTAKQMANELQAARAQLQAQTDSLQQEVASLQGQLSKERSSRTQEANLTAELKSRLAALYAELEGAREKEEKVMLDNRLLNEKVSALEKEAASLTLELKAAQARYNQEVAAHQETERSRMLSKEEANMEAVKALQVKLNEEKSGRQRAELLAQEKERQTSMLSVDYRQIQQRLQKLEGEHRQEVEKVKGLQGQVEQEQQKRDILQAELGQQTSEAGRLRAREQQLLGEVSQLREAKRQIDEELNTLKTQRNVDLLQSKELQEQLEAEAYFSTLYKTQTQELREELDEKTRLQQELEEERSSLVHQLQLSLARGDSEALARSIAEETVADLEKERTMKELEYKDGLVKHHHELTAKEQLLNKIKESESELKKSVEQYVKEKDEATKKLKDLQELLTKSQEETDKLNARLKTEQLLKQEAISKLTQVVSRKDFSATGKTKNKASSADLRKKEKDCRKLQQELTQEREKYGQLAAKWQKDLQDLQAQLVEENSSKLRLQMELDSKDSEIETLQMKISSMNSETASVSSIENDGDDSLLPDHGAMRLEGWLNVPNKQNIKRHGWKKQYVVVSSKKIIFYNSEHEKMNADPVLILDLSKVFHVRSVTQGDVIRADAKDIPRIFQLLYAGEGEARRPGDESNPLPGAELPQLTDKPGTQSVKGHEFISISYHMPTTCEVCSKQLWHMFRPPPALECRRCHIKVHKEHLDKKEDAIAPCKLHYDPNSARELLLLAGSPDDQKYWVARLSRRIQKCGYKANSHVDGTGQRVSPRESTRSTLKPYLSVQQRSATLPANASMGK</sequence>
<dbReference type="InterPro" id="IPR002219">
    <property type="entry name" value="PKC_DAG/PE"/>
</dbReference>
<dbReference type="FunFam" id="3.30.60.20:FF:000036">
    <property type="entry name" value="Rho-associated protein kinase 1"/>
    <property type="match status" value="1"/>
</dbReference>
<dbReference type="GO" id="GO:0000281">
    <property type="term" value="P:mitotic cytokinesis"/>
    <property type="evidence" value="ECO:0007669"/>
    <property type="project" value="TreeGrafter"/>
</dbReference>
<keyword evidence="7" id="KW-1003">Cell membrane</keyword>
<keyword evidence="10" id="KW-0597">Phosphoprotein</keyword>
<feature type="domain" description="RhoBD" evidence="36">
    <location>
        <begin position="952"/>
        <end position="1013"/>
    </location>
</feature>
<dbReference type="CDD" id="cd05596">
    <property type="entry name" value="STKc_ROCK"/>
    <property type="match status" value="1"/>
</dbReference>
<dbReference type="Gene3D" id="1.20.5.340">
    <property type="match status" value="1"/>
</dbReference>
<dbReference type="GO" id="GO:0031267">
    <property type="term" value="F:small GTPase binding"/>
    <property type="evidence" value="ECO:0007669"/>
    <property type="project" value="InterPro"/>
</dbReference>
<dbReference type="PROSITE" id="PS00108">
    <property type="entry name" value="PROTEIN_KINASE_ST"/>
    <property type="match status" value="1"/>
</dbReference>
<dbReference type="CTD" id="43916"/>
<keyword evidence="20" id="KW-0472">Membrane</keyword>
<feature type="region of interest" description="Disordered" evidence="31">
    <location>
        <begin position="360"/>
        <end position="382"/>
    </location>
</feature>
<feature type="binding site" evidence="30">
    <location>
        <position position="107"/>
    </location>
    <ligand>
        <name>ATP</name>
        <dbReference type="ChEBI" id="CHEBI:30616"/>
    </ligand>
</feature>
<evidence type="ECO:0000256" key="21">
    <source>
        <dbReference type="ARBA" id="ARBA00023212"/>
    </source>
</evidence>
<dbReference type="SMART" id="SM00233">
    <property type="entry name" value="PH"/>
    <property type="match status" value="1"/>
</dbReference>
<dbReference type="GO" id="GO:0005524">
    <property type="term" value="F:ATP binding"/>
    <property type="evidence" value="ECO:0007669"/>
    <property type="project" value="UniProtKB-UniRule"/>
</dbReference>
<evidence type="ECO:0000259" key="35">
    <source>
        <dbReference type="PROSITE" id="PS51285"/>
    </source>
</evidence>
<dbReference type="InterPro" id="IPR057529">
    <property type="entry name" value="MRCK/ROCK_PH"/>
</dbReference>